<dbReference type="Gene3D" id="3.40.50.2300">
    <property type="match status" value="1"/>
</dbReference>
<dbReference type="EMBL" id="JAAMFK010000003">
    <property type="protein sequence ID" value="MBS9338727.1"/>
    <property type="molecule type" value="Genomic_DNA"/>
</dbReference>
<dbReference type="GO" id="GO:0003677">
    <property type="term" value="F:DNA binding"/>
    <property type="evidence" value="ECO:0007669"/>
    <property type="project" value="UniProtKB-KW"/>
</dbReference>
<protein>
    <submittedName>
        <fullName evidence="2">DNA-binding response regulator</fullName>
    </submittedName>
</protein>
<dbReference type="PROSITE" id="PS50930">
    <property type="entry name" value="HTH_LYTTR"/>
    <property type="match status" value="1"/>
</dbReference>
<dbReference type="SMART" id="SM00850">
    <property type="entry name" value="LytTR"/>
    <property type="match status" value="1"/>
</dbReference>
<evidence type="ECO:0000259" key="1">
    <source>
        <dbReference type="PROSITE" id="PS50930"/>
    </source>
</evidence>
<evidence type="ECO:0000313" key="3">
    <source>
        <dbReference type="Proteomes" id="UP001519504"/>
    </source>
</evidence>
<proteinExistence type="predicted"/>
<dbReference type="Gene3D" id="2.40.50.1020">
    <property type="entry name" value="LytTr DNA-binding domain"/>
    <property type="match status" value="1"/>
</dbReference>
<dbReference type="InterPro" id="IPR011006">
    <property type="entry name" value="CheY-like_superfamily"/>
</dbReference>
<feature type="domain" description="HTH LytTR-type" evidence="1">
    <location>
        <begin position="133"/>
        <end position="234"/>
    </location>
</feature>
<keyword evidence="3" id="KW-1185">Reference proteome</keyword>
<comment type="caution">
    <text evidence="2">The sequence shown here is derived from an EMBL/GenBank/DDBJ whole genome shotgun (WGS) entry which is preliminary data.</text>
</comment>
<gene>
    <name evidence="2" type="ORF">G6R29_03670</name>
</gene>
<reference evidence="2 3" key="1">
    <citation type="submission" date="2020-02" db="EMBL/GenBank/DDBJ databases">
        <title>Fructobacillus sp. isolated from paper mulberry of Taiwan.</title>
        <authorList>
            <person name="Lin S.-T."/>
        </authorList>
    </citation>
    <scope>NUCLEOTIDE SEQUENCE [LARGE SCALE GENOMIC DNA]</scope>
    <source>
        <strain evidence="2 3">M2-14</strain>
    </source>
</reference>
<dbReference type="SUPFAM" id="SSF52172">
    <property type="entry name" value="CheY-like"/>
    <property type="match status" value="1"/>
</dbReference>
<accession>A0ABS5R3J1</accession>
<name>A0ABS5R3J1_9LACO</name>
<evidence type="ECO:0000313" key="2">
    <source>
        <dbReference type="EMBL" id="MBS9338727.1"/>
    </source>
</evidence>
<keyword evidence="2" id="KW-0238">DNA-binding</keyword>
<dbReference type="Pfam" id="PF04397">
    <property type="entry name" value="LytTR"/>
    <property type="match status" value="1"/>
</dbReference>
<organism evidence="2 3">
    <name type="scientific">Fructobacillus broussonetiae</name>
    <dbReference type="NCBI Taxonomy" id="2713173"/>
    <lineage>
        <taxon>Bacteria</taxon>
        <taxon>Bacillati</taxon>
        <taxon>Bacillota</taxon>
        <taxon>Bacilli</taxon>
        <taxon>Lactobacillales</taxon>
        <taxon>Lactobacillaceae</taxon>
        <taxon>Fructobacillus</taxon>
    </lineage>
</organism>
<dbReference type="InterPro" id="IPR007492">
    <property type="entry name" value="LytTR_DNA-bd_dom"/>
</dbReference>
<dbReference type="Proteomes" id="UP001519504">
    <property type="component" value="Unassembled WGS sequence"/>
</dbReference>
<sequence>MPCYILTDKAQDKRFFKKTLLDPIFYETPSALISALRKVKNGQVVILDSTIRGFNKAGLKTAQLIRQKDPDAQLIMISDNASLVGQCFEAQVGFLDFIIKQDFSSAFLDRLLRAIAKANLNLRRILELRPIPIRLPHGKTSKVFDLTRVIYITTDKGTHHLFVHEADRLSRIHASMASIPDCHDSLFQIHASFTINIAYLHDYDCGTHIVTMVTGHRLPVSRLYAGALREALRWPTAKKGVPIWSSQQVAVSNPPAAVE</sequence>
<dbReference type="RefSeq" id="WP_213809005.1">
    <property type="nucleotide sequence ID" value="NZ_JAAMFK010000003.1"/>
</dbReference>